<accession>A0ACD5YMS0</accession>
<dbReference type="Proteomes" id="UP001732700">
    <property type="component" value="Chromosome 6A"/>
</dbReference>
<protein>
    <submittedName>
        <fullName evidence="1">Uncharacterized protein</fullName>
    </submittedName>
</protein>
<keyword evidence="2" id="KW-1185">Reference proteome</keyword>
<evidence type="ECO:0000313" key="2">
    <source>
        <dbReference type="Proteomes" id="UP001732700"/>
    </source>
</evidence>
<evidence type="ECO:0000313" key="1">
    <source>
        <dbReference type="EnsemblPlants" id="AVESA.00010b.r2.6AG1036720.1.CDS"/>
    </source>
</evidence>
<reference evidence="1" key="2">
    <citation type="submission" date="2025-09" db="UniProtKB">
        <authorList>
            <consortium name="EnsemblPlants"/>
        </authorList>
    </citation>
    <scope>IDENTIFICATION</scope>
</reference>
<organism evidence="1 2">
    <name type="scientific">Avena sativa</name>
    <name type="common">Oat</name>
    <dbReference type="NCBI Taxonomy" id="4498"/>
    <lineage>
        <taxon>Eukaryota</taxon>
        <taxon>Viridiplantae</taxon>
        <taxon>Streptophyta</taxon>
        <taxon>Embryophyta</taxon>
        <taxon>Tracheophyta</taxon>
        <taxon>Spermatophyta</taxon>
        <taxon>Magnoliopsida</taxon>
        <taxon>Liliopsida</taxon>
        <taxon>Poales</taxon>
        <taxon>Poaceae</taxon>
        <taxon>BOP clade</taxon>
        <taxon>Pooideae</taxon>
        <taxon>Poodae</taxon>
        <taxon>Poeae</taxon>
        <taxon>Poeae Chloroplast Group 1 (Aveneae type)</taxon>
        <taxon>Aveninae</taxon>
        <taxon>Avena</taxon>
    </lineage>
</organism>
<sequence>MDPHIGMRYDTLQGAKEHYNAYAARTGFSIKVNRNRKSGRTNEISKQQFVCNKFRKPRNDDGVGDKPDVVGPIPSSESSDEEDRQNVELASVVAEIAKQKGQKKNSKKRKRETIIPTNCKAEMVVKLKDGRWKVIAFTAGHNHRLVHKPSLNKYLRSHQGKWHAAARHSHFRELYDIKDKWVPCYFLHRVFPFLQSMQRSEGFHAVLKRYVNPHKSLLKFVKQYEKIQVHVLVKEGGNDYSTKFLEVQRWSPYPIEEHVFNVYCRYIYLKFRHEFELISTYNVSHFGGLYYRFEPNRTWCAKYGPRTYVVTTNKDEGIYSCECSKFDRDGMLFCHILKVFTHLGVDVIPKRYILKRWTPQAVSGGHEAEVVEQPDVMPPQLQQQVRHANLNMSFQKLARVSCTMDAATAIVNKHMRAAAAKITQMNKSRKKKKKPAAEPSASAPVDPTIPRDPPKSTTKKGERRHIGQNLPLNFIQNRKTSAGRVVRLSTILQHV</sequence>
<dbReference type="EnsemblPlants" id="AVESA.00010b.r2.6AG1036720.1">
    <property type="protein sequence ID" value="AVESA.00010b.r2.6AG1036720.1.CDS"/>
    <property type="gene ID" value="AVESA.00010b.r2.6AG1036720"/>
</dbReference>
<proteinExistence type="predicted"/>
<reference evidence="1" key="1">
    <citation type="submission" date="2021-05" db="EMBL/GenBank/DDBJ databases">
        <authorList>
            <person name="Scholz U."/>
            <person name="Mascher M."/>
            <person name="Fiebig A."/>
        </authorList>
    </citation>
    <scope>NUCLEOTIDE SEQUENCE [LARGE SCALE GENOMIC DNA]</scope>
</reference>
<name>A0ACD5YMS0_AVESA</name>